<keyword evidence="8" id="KW-0902">Two-component regulatory system</keyword>
<evidence type="ECO:0000313" key="14">
    <source>
        <dbReference type="EMBL" id="MDX6804943.1"/>
    </source>
</evidence>
<dbReference type="SUPFAM" id="SSF55785">
    <property type="entry name" value="PYP-like sensor domain (PAS domain)"/>
    <property type="match status" value="3"/>
</dbReference>
<dbReference type="InterPro" id="IPR035965">
    <property type="entry name" value="PAS-like_dom_sf"/>
</dbReference>
<feature type="domain" description="Response regulatory" evidence="11">
    <location>
        <begin position="656"/>
        <end position="771"/>
    </location>
</feature>
<dbReference type="InterPro" id="IPR000700">
    <property type="entry name" value="PAS-assoc_C"/>
</dbReference>
<comment type="caution">
    <text evidence="14">The sequence shown here is derived from an EMBL/GenBank/DDBJ whole genome shotgun (WGS) entry which is preliminary data.</text>
</comment>
<feature type="domain" description="PAS" evidence="12">
    <location>
        <begin position="137"/>
        <end position="183"/>
    </location>
</feature>
<feature type="domain" description="PAC" evidence="13">
    <location>
        <begin position="209"/>
        <end position="259"/>
    </location>
</feature>
<dbReference type="InterPro" id="IPR001789">
    <property type="entry name" value="Sig_transdc_resp-reg_receiver"/>
</dbReference>
<dbReference type="PROSITE" id="PS50110">
    <property type="entry name" value="RESPONSE_REGULATORY"/>
    <property type="match status" value="1"/>
</dbReference>
<dbReference type="SUPFAM" id="SSF47384">
    <property type="entry name" value="Homodimeric domain of signal transducing histidine kinase"/>
    <property type="match status" value="1"/>
</dbReference>
<dbReference type="Gene3D" id="3.40.50.2300">
    <property type="match status" value="1"/>
</dbReference>
<proteinExistence type="predicted"/>
<dbReference type="InterPro" id="IPR013767">
    <property type="entry name" value="PAS_fold"/>
</dbReference>
<comment type="catalytic activity">
    <reaction evidence="1">
        <text>ATP + protein L-histidine = ADP + protein N-phospho-L-histidine.</text>
        <dbReference type="EC" id="2.7.13.3"/>
    </reaction>
</comment>
<evidence type="ECO:0000256" key="9">
    <source>
        <dbReference type="PROSITE-ProRule" id="PRU00169"/>
    </source>
</evidence>
<dbReference type="InterPro" id="IPR005467">
    <property type="entry name" value="His_kinase_dom"/>
</dbReference>
<dbReference type="EMBL" id="JAXAFJ010000001">
    <property type="protein sequence ID" value="MDX6804943.1"/>
    <property type="molecule type" value="Genomic_DNA"/>
</dbReference>
<dbReference type="InterPro" id="IPR011006">
    <property type="entry name" value="CheY-like_superfamily"/>
</dbReference>
<evidence type="ECO:0000256" key="5">
    <source>
        <dbReference type="ARBA" id="ARBA00022741"/>
    </source>
</evidence>
<dbReference type="Gene3D" id="1.10.287.130">
    <property type="match status" value="1"/>
</dbReference>
<evidence type="ECO:0000256" key="7">
    <source>
        <dbReference type="ARBA" id="ARBA00022840"/>
    </source>
</evidence>
<protein>
    <recommendedName>
        <fullName evidence="2">histidine kinase</fullName>
        <ecNumber evidence="2">2.7.13.3</ecNumber>
    </recommendedName>
</protein>
<dbReference type="Pfam" id="PF00512">
    <property type="entry name" value="HisKA"/>
    <property type="match status" value="1"/>
</dbReference>
<evidence type="ECO:0000256" key="6">
    <source>
        <dbReference type="ARBA" id="ARBA00022777"/>
    </source>
</evidence>
<dbReference type="Pfam" id="PF02518">
    <property type="entry name" value="HATPase_c"/>
    <property type="match status" value="1"/>
</dbReference>
<dbReference type="InterPro" id="IPR003661">
    <property type="entry name" value="HisK_dim/P_dom"/>
</dbReference>
<evidence type="ECO:0000256" key="4">
    <source>
        <dbReference type="ARBA" id="ARBA00022679"/>
    </source>
</evidence>
<dbReference type="InterPro" id="IPR036890">
    <property type="entry name" value="HATPase_C_sf"/>
</dbReference>
<keyword evidence="3 9" id="KW-0597">Phosphoprotein</keyword>
<keyword evidence="6" id="KW-0418">Kinase</keyword>
<dbReference type="PRINTS" id="PR00344">
    <property type="entry name" value="BCTRLSENSOR"/>
</dbReference>
<reference evidence="14 15" key="1">
    <citation type="submission" date="2023-11" db="EMBL/GenBank/DDBJ databases">
        <authorList>
            <person name="Bao R."/>
        </authorList>
    </citation>
    <scope>NUCLEOTIDE SEQUENCE [LARGE SCALE GENOMIC DNA]</scope>
    <source>
        <strain evidence="14 15">PJ23</strain>
    </source>
</reference>
<dbReference type="InterPro" id="IPR003594">
    <property type="entry name" value="HATPase_dom"/>
</dbReference>
<keyword evidence="5" id="KW-0547">Nucleotide-binding</keyword>
<evidence type="ECO:0000259" key="11">
    <source>
        <dbReference type="PROSITE" id="PS50110"/>
    </source>
</evidence>
<evidence type="ECO:0000313" key="15">
    <source>
        <dbReference type="Proteomes" id="UP001274321"/>
    </source>
</evidence>
<dbReference type="CDD" id="cd00130">
    <property type="entry name" value="PAS"/>
    <property type="match status" value="3"/>
</dbReference>
<evidence type="ECO:0000256" key="2">
    <source>
        <dbReference type="ARBA" id="ARBA00012438"/>
    </source>
</evidence>
<dbReference type="InterPro" id="IPR013656">
    <property type="entry name" value="PAS_4"/>
</dbReference>
<dbReference type="PANTHER" id="PTHR43065:SF42">
    <property type="entry name" value="TWO-COMPONENT SENSOR PPRA"/>
    <property type="match status" value="1"/>
</dbReference>
<sequence length="774" mass="83606">MCGPDLQRPSVVLDALDTGLILLGRDDRIVHWNGWIAAASAIPAEAAVGRTLAELFPEAPLARLNSAVQQAVSAGASSVLTHSLHPGMLPLKTRTGRTLIFNVSVRPLGGQPFDCCLVQIADVTVSTERELVLRTRQKARYDAVVDSAPDAVLTVDADGVIQLANPAAAREFGYAQHELVGQSACLLFADAGEWNGIWQPVLDGTDLPRAVELVARRKDGSPSYVEVSASRWQSEQRVFVTAILRDVNERRAAEDALRTLNQTLERKVAERTADRDRMWRLSSDVMLVAQLDGRINAVNPAWTRLFGWSEDVLISANLADFLVPEDQPLLQAALASLSASTAPQLFELRLTTLKQGSRWIAWSAVSDGGLFQAVGRDVTSERQAAKALREAEDALRQSQKMEAIGQLTGGIAHDFNNLLTGIIGSMEVLKRRIAANRFEDIQRFMDAAIVSANRAAALTHRLLAFARRQPLDPKALNLNQLMGGMEELLRRTLGEQVRLSIVLGEGLGSVVTDAHQLENAVLNLAINARDAMPDGGELTITTRNTSLAAVERSGTEEIAPGEYVVVEVRDSGTGIPAEVLAKVFEPFFTTKPIGQGTGLGLSMIYGFAKQSRGHVTIESRVGEGTSVAIYLPLYEGDLPAGISTEVVDLVRGSGETVLLVEDDPSVRLLIAEVLRELGYACIEVGDGAGAMPVLASNARLDLMITDIGLPGMNGRQLAEAAREQRPGLKILFVTGYAEHAIQSNRMEDEGTMMVTKPFVLDALALKIRELIALP</sequence>
<dbReference type="InterPro" id="IPR036097">
    <property type="entry name" value="HisK_dim/P_sf"/>
</dbReference>
<dbReference type="SUPFAM" id="SSF55874">
    <property type="entry name" value="ATPase domain of HSP90 chaperone/DNA topoisomerase II/histidine kinase"/>
    <property type="match status" value="1"/>
</dbReference>
<dbReference type="InterPro" id="IPR004358">
    <property type="entry name" value="Sig_transdc_His_kin-like_C"/>
</dbReference>
<dbReference type="SMART" id="SM00091">
    <property type="entry name" value="PAS"/>
    <property type="match status" value="3"/>
</dbReference>
<dbReference type="SMART" id="SM00448">
    <property type="entry name" value="REC"/>
    <property type="match status" value="1"/>
</dbReference>
<dbReference type="PROSITE" id="PS50112">
    <property type="entry name" value="PAS"/>
    <property type="match status" value="2"/>
</dbReference>
<evidence type="ECO:0000256" key="1">
    <source>
        <dbReference type="ARBA" id="ARBA00000085"/>
    </source>
</evidence>
<evidence type="ECO:0000259" key="13">
    <source>
        <dbReference type="PROSITE" id="PS50113"/>
    </source>
</evidence>
<dbReference type="Gene3D" id="3.30.565.10">
    <property type="entry name" value="Histidine kinase-like ATPase, C-terminal domain"/>
    <property type="match status" value="1"/>
</dbReference>
<dbReference type="SUPFAM" id="SSF52172">
    <property type="entry name" value="CheY-like"/>
    <property type="match status" value="1"/>
</dbReference>
<feature type="domain" description="Histidine kinase" evidence="10">
    <location>
        <begin position="410"/>
        <end position="635"/>
    </location>
</feature>
<dbReference type="Pfam" id="PF00072">
    <property type="entry name" value="Response_reg"/>
    <property type="match status" value="1"/>
</dbReference>
<name>A0ABU4RL49_9HYPH</name>
<organism evidence="14 15">
    <name type="scientific">Terrihabitans rhizophilus</name>
    <dbReference type="NCBI Taxonomy" id="3092662"/>
    <lineage>
        <taxon>Bacteria</taxon>
        <taxon>Pseudomonadati</taxon>
        <taxon>Pseudomonadota</taxon>
        <taxon>Alphaproteobacteria</taxon>
        <taxon>Hyphomicrobiales</taxon>
        <taxon>Terrihabitans</taxon>
    </lineage>
</organism>
<dbReference type="SMART" id="SM00387">
    <property type="entry name" value="HATPase_c"/>
    <property type="match status" value="1"/>
</dbReference>
<keyword evidence="7" id="KW-0067">ATP-binding</keyword>
<dbReference type="Pfam" id="PF00989">
    <property type="entry name" value="PAS"/>
    <property type="match status" value="2"/>
</dbReference>
<dbReference type="PANTHER" id="PTHR43065">
    <property type="entry name" value="SENSOR HISTIDINE KINASE"/>
    <property type="match status" value="1"/>
</dbReference>
<dbReference type="Proteomes" id="UP001274321">
    <property type="component" value="Unassembled WGS sequence"/>
</dbReference>
<dbReference type="EC" id="2.7.13.3" evidence="2"/>
<evidence type="ECO:0000256" key="3">
    <source>
        <dbReference type="ARBA" id="ARBA00022553"/>
    </source>
</evidence>
<keyword evidence="4" id="KW-0808">Transferase</keyword>
<evidence type="ECO:0000259" key="10">
    <source>
        <dbReference type="PROSITE" id="PS50109"/>
    </source>
</evidence>
<dbReference type="SMART" id="SM00388">
    <property type="entry name" value="HisKA"/>
    <property type="match status" value="1"/>
</dbReference>
<accession>A0ABU4RL49</accession>
<gene>
    <name evidence="14" type="ORF">SCD90_02590</name>
</gene>
<dbReference type="PROSITE" id="PS50109">
    <property type="entry name" value="HIS_KIN"/>
    <property type="match status" value="1"/>
</dbReference>
<evidence type="ECO:0000259" key="12">
    <source>
        <dbReference type="PROSITE" id="PS50112"/>
    </source>
</evidence>
<feature type="domain" description="PAS" evidence="12">
    <location>
        <begin position="286"/>
        <end position="334"/>
    </location>
</feature>
<dbReference type="Pfam" id="PF08448">
    <property type="entry name" value="PAS_4"/>
    <property type="match status" value="1"/>
</dbReference>
<dbReference type="NCBIfam" id="TIGR00229">
    <property type="entry name" value="sensory_box"/>
    <property type="match status" value="2"/>
</dbReference>
<dbReference type="PROSITE" id="PS50113">
    <property type="entry name" value="PAC"/>
    <property type="match status" value="1"/>
</dbReference>
<feature type="modified residue" description="4-aspartylphosphate" evidence="9">
    <location>
        <position position="706"/>
    </location>
</feature>
<keyword evidence="15" id="KW-1185">Reference proteome</keyword>
<dbReference type="RefSeq" id="WP_319843051.1">
    <property type="nucleotide sequence ID" value="NZ_JAXAFJ010000001.1"/>
</dbReference>
<dbReference type="InterPro" id="IPR000014">
    <property type="entry name" value="PAS"/>
</dbReference>
<dbReference type="CDD" id="cd00082">
    <property type="entry name" value="HisKA"/>
    <property type="match status" value="1"/>
</dbReference>
<evidence type="ECO:0000256" key="8">
    <source>
        <dbReference type="ARBA" id="ARBA00023012"/>
    </source>
</evidence>
<dbReference type="Gene3D" id="3.30.450.20">
    <property type="entry name" value="PAS domain"/>
    <property type="match status" value="3"/>
</dbReference>